<reference evidence="1" key="1">
    <citation type="submission" date="2013-05" db="EMBL/GenBank/DDBJ databases">
        <authorList>
            <person name="Harkins D.M."/>
            <person name="Durkin A.S."/>
            <person name="Brinkac L.M."/>
            <person name="Haft D.H."/>
            <person name="Selengut J.D."/>
            <person name="Sanka R."/>
            <person name="DePew J."/>
            <person name="Purushe J."/>
            <person name="Hartskeerl R.A."/>
            <person name="Ahmed A."/>
            <person name="van der Linden H."/>
            <person name="Goris M.G.A."/>
            <person name="Vinetz J.M."/>
            <person name="Sutton G.G."/>
            <person name="Nierman W.C."/>
            <person name="Fouts D.E."/>
        </authorList>
    </citation>
    <scope>NUCLEOTIDE SEQUENCE [LARGE SCALE GENOMIC DNA]</scope>
    <source>
        <strain evidence="1">L 60</strain>
    </source>
</reference>
<evidence type="ECO:0000313" key="2">
    <source>
        <dbReference type="Proteomes" id="UP000018747"/>
    </source>
</evidence>
<evidence type="ECO:0000313" key="1">
    <source>
        <dbReference type="EMBL" id="EQA64756.1"/>
    </source>
</evidence>
<organism evidence="1 2">
    <name type="scientific">Leptospira alexanderi serovar Manhao 3 str. L 60</name>
    <dbReference type="NCBI Taxonomy" id="1049759"/>
    <lineage>
        <taxon>Bacteria</taxon>
        <taxon>Pseudomonadati</taxon>
        <taxon>Spirochaetota</taxon>
        <taxon>Spirochaetia</taxon>
        <taxon>Leptospirales</taxon>
        <taxon>Leptospiraceae</taxon>
        <taxon>Leptospira</taxon>
    </lineage>
</organism>
<keyword evidence="2" id="KW-1185">Reference proteome</keyword>
<dbReference type="EMBL" id="AHMT02000001">
    <property type="protein sequence ID" value="EQA64756.1"/>
    <property type="molecule type" value="Genomic_DNA"/>
</dbReference>
<protein>
    <submittedName>
        <fullName evidence="1">Uncharacterized protein</fullName>
    </submittedName>
</protein>
<dbReference type="AlphaFoldDB" id="V6I3Y9"/>
<sequence>MNLSNEIHNRSGKSWEDLIDLVIDSFANFYLTEPGFAPLWSSMKQDPSWSKSIGRII</sequence>
<proteinExistence type="predicted"/>
<accession>V6I3Y9</accession>
<gene>
    <name evidence="1" type="ORF">LEP1GSC062_2238</name>
</gene>
<dbReference type="OrthoDB" id="9812993at2"/>
<name>V6I3Y9_9LEPT</name>
<dbReference type="Proteomes" id="UP000018747">
    <property type="component" value="Unassembled WGS sequence"/>
</dbReference>
<comment type="caution">
    <text evidence="1">The sequence shown here is derived from an EMBL/GenBank/DDBJ whole genome shotgun (WGS) entry which is preliminary data.</text>
</comment>